<feature type="transmembrane region" description="Helical" evidence="1">
    <location>
        <begin position="165"/>
        <end position="185"/>
    </location>
</feature>
<dbReference type="PANTHER" id="PTHR45138:SF9">
    <property type="entry name" value="DIGUANYLATE CYCLASE DGCM-RELATED"/>
    <property type="match status" value="1"/>
</dbReference>
<keyword evidence="1" id="KW-1133">Transmembrane helix</keyword>
<evidence type="ECO:0000256" key="1">
    <source>
        <dbReference type="SAM" id="Phobius"/>
    </source>
</evidence>
<dbReference type="AlphaFoldDB" id="A0A1G9F242"/>
<dbReference type="InterPro" id="IPR000160">
    <property type="entry name" value="GGDEF_dom"/>
</dbReference>
<dbReference type="Gene3D" id="3.30.70.270">
    <property type="match status" value="1"/>
</dbReference>
<dbReference type="SUPFAM" id="SSF55073">
    <property type="entry name" value="Nucleotide cyclase"/>
    <property type="match status" value="1"/>
</dbReference>
<dbReference type="PROSITE" id="PS50887">
    <property type="entry name" value="GGDEF"/>
    <property type="match status" value="1"/>
</dbReference>
<feature type="transmembrane region" description="Helical" evidence="1">
    <location>
        <begin position="90"/>
        <end position="108"/>
    </location>
</feature>
<dbReference type="RefSeq" id="WP_090553614.1">
    <property type="nucleotide sequence ID" value="NZ_FNFP01000004.1"/>
</dbReference>
<dbReference type="Pfam" id="PF00990">
    <property type="entry name" value="GGDEF"/>
    <property type="match status" value="1"/>
</dbReference>
<evidence type="ECO:0000259" key="2">
    <source>
        <dbReference type="PROSITE" id="PS50887"/>
    </source>
</evidence>
<dbReference type="OrthoDB" id="9805474at2"/>
<evidence type="ECO:0000313" key="4">
    <source>
        <dbReference type="Proteomes" id="UP000198718"/>
    </source>
</evidence>
<feature type="transmembrane region" description="Helical" evidence="1">
    <location>
        <begin position="33"/>
        <end position="54"/>
    </location>
</feature>
<name>A0A1G9F242_9FIRM</name>
<reference evidence="3 4" key="1">
    <citation type="submission" date="2016-10" db="EMBL/GenBank/DDBJ databases">
        <authorList>
            <person name="de Groot N.N."/>
        </authorList>
    </citation>
    <scope>NUCLEOTIDE SEQUENCE [LARGE SCALE GENOMIC DNA]</scope>
    <source>
        <strain evidence="3 4">DSM 18346</strain>
    </source>
</reference>
<keyword evidence="1" id="KW-0812">Transmembrane</keyword>
<feature type="transmembrane region" description="Helical" evidence="1">
    <location>
        <begin position="6"/>
        <end position="26"/>
    </location>
</feature>
<dbReference type="Proteomes" id="UP000198718">
    <property type="component" value="Unassembled WGS sequence"/>
</dbReference>
<dbReference type="EMBL" id="FNFP01000004">
    <property type="protein sequence ID" value="SDK82430.1"/>
    <property type="molecule type" value="Genomic_DNA"/>
</dbReference>
<feature type="transmembrane region" description="Helical" evidence="1">
    <location>
        <begin position="114"/>
        <end position="131"/>
    </location>
</feature>
<organism evidence="3 4">
    <name type="scientific">Natronincola ferrireducens</name>
    <dbReference type="NCBI Taxonomy" id="393762"/>
    <lineage>
        <taxon>Bacteria</taxon>
        <taxon>Bacillati</taxon>
        <taxon>Bacillota</taxon>
        <taxon>Clostridia</taxon>
        <taxon>Peptostreptococcales</taxon>
        <taxon>Natronincolaceae</taxon>
        <taxon>Natronincola</taxon>
    </lineage>
</organism>
<dbReference type="InterPro" id="IPR043128">
    <property type="entry name" value="Rev_trsase/Diguanyl_cyclase"/>
</dbReference>
<dbReference type="CDD" id="cd01949">
    <property type="entry name" value="GGDEF"/>
    <property type="match status" value="1"/>
</dbReference>
<dbReference type="PANTHER" id="PTHR45138">
    <property type="entry name" value="REGULATORY COMPONENTS OF SENSORY TRANSDUCTION SYSTEM"/>
    <property type="match status" value="1"/>
</dbReference>
<protein>
    <submittedName>
        <fullName evidence="3">Diguanylate cyclase (GGDEF) domain-containing protein</fullName>
    </submittedName>
</protein>
<keyword evidence="1" id="KW-0472">Membrane</keyword>
<sequence length="383" mass="44320">MVEYISYFTVLCFSFLMFVFILTFYSRKPQTQIIGYIFGVSTYLCILFSILLQGIPPLEIISLIEVVFMTLFFVVFATKSFQKYVGITKACLFAVLIFLTGILIKYGYDGIINHNFSLQIILSIIILLYMGGTTLGKKEERNFNYIFLWLLVSNLLQAIGKHNVIGFIVVGFKLLFYYSFYHYFYKKTYKDLGKKIKELEALKNSYHYEVKKELFHMELQQERLMNAAYRDAMTETYNKNTIMDILGELITLDKQPISLLMFDIDNFKCVNDFYGHIVGDECIKKIVEIVKKTIRTTDYVGRYGGDEFIILLPNTDIHQTKQIAESFKEKIGTITNPKVTVSIGIACYPKDGETVKELIEHADKGLYFSKKRGKNTVSYGTLF</sequence>
<feature type="transmembrane region" description="Helical" evidence="1">
    <location>
        <begin position="60"/>
        <end position="78"/>
    </location>
</feature>
<accession>A0A1G9F242</accession>
<gene>
    <name evidence="3" type="ORF">SAMN05660472_02061</name>
</gene>
<evidence type="ECO:0000313" key="3">
    <source>
        <dbReference type="EMBL" id="SDK82430.1"/>
    </source>
</evidence>
<proteinExistence type="predicted"/>
<dbReference type="InterPro" id="IPR050469">
    <property type="entry name" value="Diguanylate_Cyclase"/>
</dbReference>
<dbReference type="GO" id="GO:0052621">
    <property type="term" value="F:diguanylate cyclase activity"/>
    <property type="evidence" value="ECO:0007669"/>
    <property type="project" value="TreeGrafter"/>
</dbReference>
<dbReference type="SMART" id="SM00267">
    <property type="entry name" value="GGDEF"/>
    <property type="match status" value="1"/>
</dbReference>
<dbReference type="NCBIfam" id="TIGR00254">
    <property type="entry name" value="GGDEF"/>
    <property type="match status" value="1"/>
</dbReference>
<dbReference type="FunFam" id="3.30.70.270:FF:000001">
    <property type="entry name" value="Diguanylate cyclase domain protein"/>
    <property type="match status" value="1"/>
</dbReference>
<feature type="transmembrane region" description="Helical" evidence="1">
    <location>
        <begin position="143"/>
        <end position="159"/>
    </location>
</feature>
<dbReference type="STRING" id="393762.SAMN05660472_02061"/>
<feature type="domain" description="GGDEF" evidence="2">
    <location>
        <begin position="255"/>
        <end position="382"/>
    </location>
</feature>
<keyword evidence="4" id="KW-1185">Reference proteome</keyword>
<dbReference type="InterPro" id="IPR029787">
    <property type="entry name" value="Nucleotide_cyclase"/>
</dbReference>